<accession>A0ABQ8J458</accession>
<dbReference type="Gene3D" id="3.30.70.3530">
    <property type="entry name" value="GCM motif"/>
    <property type="match status" value="1"/>
</dbReference>
<dbReference type="InterPro" id="IPR003902">
    <property type="entry name" value="Tscrpt_reg_GCM"/>
</dbReference>
<dbReference type="InterPro" id="IPR043021">
    <property type="entry name" value="GCM_small"/>
</dbReference>
<name>A0ABQ8J458_DERPT</name>
<evidence type="ECO:0000256" key="1">
    <source>
        <dbReference type="ARBA" id="ARBA00022473"/>
    </source>
</evidence>
<dbReference type="PROSITE" id="PS50807">
    <property type="entry name" value="GCM"/>
    <property type="match status" value="1"/>
</dbReference>
<evidence type="ECO:0000313" key="9">
    <source>
        <dbReference type="Proteomes" id="UP000887458"/>
    </source>
</evidence>
<dbReference type="Gene3D" id="2.20.25.670">
    <property type="entry name" value="GCM domain, large subdomain"/>
    <property type="match status" value="1"/>
</dbReference>
<comment type="caution">
    <text evidence="8">The sequence shown here is derived from an EMBL/GenBank/DDBJ whole genome shotgun (WGS) entry which is preliminary data.</text>
</comment>
<evidence type="ECO:0000259" key="7">
    <source>
        <dbReference type="PROSITE" id="PS50807"/>
    </source>
</evidence>
<keyword evidence="5" id="KW-0539">Nucleus</keyword>
<dbReference type="PANTHER" id="PTHR12414">
    <property type="entry name" value="GLIAL CELLS MISSING RELATED/GLIDE"/>
    <property type="match status" value="1"/>
</dbReference>
<evidence type="ECO:0000256" key="4">
    <source>
        <dbReference type="ARBA" id="ARBA00023163"/>
    </source>
</evidence>
<keyword evidence="4" id="KW-0804">Transcription</keyword>
<keyword evidence="1" id="KW-0217">Developmental protein</keyword>
<dbReference type="InterPro" id="IPR036115">
    <property type="entry name" value="GCM_dom_sf"/>
</dbReference>
<keyword evidence="3" id="KW-0238">DNA-binding</keyword>
<proteinExistence type="predicted"/>
<organism evidence="8 9">
    <name type="scientific">Dermatophagoides pteronyssinus</name>
    <name type="common">European house dust mite</name>
    <dbReference type="NCBI Taxonomy" id="6956"/>
    <lineage>
        <taxon>Eukaryota</taxon>
        <taxon>Metazoa</taxon>
        <taxon>Ecdysozoa</taxon>
        <taxon>Arthropoda</taxon>
        <taxon>Chelicerata</taxon>
        <taxon>Arachnida</taxon>
        <taxon>Acari</taxon>
        <taxon>Acariformes</taxon>
        <taxon>Sarcoptiformes</taxon>
        <taxon>Astigmata</taxon>
        <taxon>Psoroptidia</taxon>
        <taxon>Analgoidea</taxon>
        <taxon>Pyroglyphidae</taxon>
        <taxon>Dermatophagoidinae</taxon>
        <taxon>Dermatophagoides</taxon>
    </lineage>
</organism>
<dbReference type="Pfam" id="PF03615">
    <property type="entry name" value="GCM"/>
    <property type="match status" value="1"/>
</dbReference>
<sequence>MTNFEWDINDTQIPDEQVTKFDEFQEWTDGHCKFVYRLDCEEARRHSSGWAMRNTNNHNVNILKKSCLGVLICSKQCQMENGQSIHLRPAICDKARKKQQNKSCPNRHCNGRLIVQPCKGHCGYPVTHFWRHTKFAIFFQAKGNHDHVRPEPKSKIDARGFGIKYCKSMLSASASANHHRFYPRQQHHHHLYLLFSLNNQKSLQQTMDDNNGLHNHHHYDDNGEQFRNLLQNLQPPPPTITQSSSMEIIKSPSQPETTTTTTPATLNNIVENFEHYYQPNQPEQQQQQCIENYYSYFPTTTSTSMNQLDQYSDDYAHHYHQHYPQQQQQLDPVIFNDNYRLQSNDEYMTNVVVDDNHHQQQQQQYQPSFDNQQQPESYNDATDDYRIQNSNLLWL</sequence>
<gene>
    <name evidence="8" type="ORF">DERP_007299</name>
</gene>
<dbReference type="PANTHER" id="PTHR12414:SF8">
    <property type="entry name" value="TRANSCRIPTION FACTOR GLIAL CELLS MISSING-RELATED"/>
    <property type="match status" value="1"/>
</dbReference>
<evidence type="ECO:0000256" key="3">
    <source>
        <dbReference type="ARBA" id="ARBA00023125"/>
    </source>
</evidence>
<feature type="region of interest" description="Disordered" evidence="6">
    <location>
        <begin position="357"/>
        <end position="382"/>
    </location>
</feature>
<dbReference type="EMBL" id="NJHN03000077">
    <property type="protein sequence ID" value="KAH9417302.1"/>
    <property type="molecule type" value="Genomic_DNA"/>
</dbReference>
<keyword evidence="2" id="KW-0805">Transcription regulation</keyword>
<evidence type="ECO:0000256" key="5">
    <source>
        <dbReference type="ARBA" id="ARBA00023242"/>
    </source>
</evidence>
<reference evidence="8 9" key="1">
    <citation type="journal article" date="2018" name="J. Allergy Clin. Immunol.">
        <title>High-quality assembly of Dermatophagoides pteronyssinus genome and transcriptome reveals a wide range of novel allergens.</title>
        <authorList>
            <person name="Liu X.Y."/>
            <person name="Yang K.Y."/>
            <person name="Wang M.Q."/>
            <person name="Kwok J.S."/>
            <person name="Zeng X."/>
            <person name="Yang Z."/>
            <person name="Xiao X.J."/>
            <person name="Lau C.P."/>
            <person name="Li Y."/>
            <person name="Huang Z.M."/>
            <person name="Ba J.G."/>
            <person name="Yim A.K."/>
            <person name="Ouyang C.Y."/>
            <person name="Ngai S.M."/>
            <person name="Chan T.F."/>
            <person name="Leung E.L."/>
            <person name="Liu L."/>
            <person name="Liu Z.G."/>
            <person name="Tsui S.K."/>
        </authorList>
    </citation>
    <scope>NUCLEOTIDE SEQUENCE [LARGE SCALE GENOMIC DNA]</scope>
    <source>
        <strain evidence="8">Derp</strain>
    </source>
</reference>
<evidence type="ECO:0000313" key="8">
    <source>
        <dbReference type="EMBL" id="KAH9417302.1"/>
    </source>
</evidence>
<protein>
    <recommendedName>
        <fullName evidence="7">GCM domain-containing protein</fullName>
    </recommendedName>
</protein>
<feature type="domain" description="GCM" evidence="7">
    <location>
        <begin position="4"/>
        <end position="162"/>
    </location>
</feature>
<evidence type="ECO:0000256" key="6">
    <source>
        <dbReference type="SAM" id="MobiDB-lite"/>
    </source>
</evidence>
<dbReference type="InterPro" id="IPR043020">
    <property type="entry name" value="GCM_large"/>
</dbReference>
<reference evidence="8 9" key="2">
    <citation type="journal article" date="2022" name="Mol. Biol. Evol.">
        <title>Comparative Genomics Reveals Insights into the Divergent Evolution of Astigmatic Mites and Household Pest Adaptations.</title>
        <authorList>
            <person name="Xiong Q."/>
            <person name="Wan A.T."/>
            <person name="Liu X."/>
            <person name="Fung C.S."/>
            <person name="Xiao X."/>
            <person name="Malainual N."/>
            <person name="Hou J."/>
            <person name="Wang L."/>
            <person name="Wang M."/>
            <person name="Yang K.Y."/>
            <person name="Cui Y."/>
            <person name="Leung E.L."/>
            <person name="Nong W."/>
            <person name="Shin S.K."/>
            <person name="Au S.W."/>
            <person name="Jeong K.Y."/>
            <person name="Chew F.T."/>
            <person name="Hui J.H."/>
            <person name="Leung T.F."/>
            <person name="Tungtrongchitr A."/>
            <person name="Zhong N."/>
            <person name="Liu Z."/>
            <person name="Tsui S.K."/>
        </authorList>
    </citation>
    <scope>NUCLEOTIDE SEQUENCE [LARGE SCALE GENOMIC DNA]</scope>
    <source>
        <strain evidence="8">Derp</strain>
    </source>
</reference>
<feature type="compositionally biased region" description="Low complexity" evidence="6">
    <location>
        <begin position="359"/>
        <end position="374"/>
    </location>
</feature>
<keyword evidence="9" id="KW-1185">Reference proteome</keyword>
<dbReference type="SUPFAM" id="SSF90073">
    <property type="entry name" value="GCM domain"/>
    <property type="match status" value="1"/>
</dbReference>
<dbReference type="InterPro" id="IPR039791">
    <property type="entry name" value="GCM"/>
</dbReference>
<evidence type="ECO:0000256" key="2">
    <source>
        <dbReference type="ARBA" id="ARBA00023015"/>
    </source>
</evidence>
<dbReference type="Proteomes" id="UP000887458">
    <property type="component" value="Unassembled WGS sequence"/>
</dbReference>